<feature type="domain" description="Peptidase M50" evidence="9">
    <location>
        <begin position="52"/>
        <end position="426"/>
    </location>
</feature>
<feature type="chain" id="PRO_5038745471" description="Endopeptidase S2P" evidence="8">
    <location>
        <begin position="22"/>
        <end position="452"/>
    </location>
</feature>
<dbReference type="GO" id="GO:0031293">
    <property type="term" value="P:membrane protein intracellular domain proteolysis"/>
    <property type="evidence" value="ECO:0007669"/>
    <property type="project" value="TreeGrafter"/>
</dbReference>
<accession>A0A9D4U1T8</accession>
<dbReference type="PANTHER" id="PTHR13325">
    <property type="entry name" value="PROTEASE M50 MEMBRANE-BOUND TRANSCRIPTION FACTOR SITE 2 PROTEASE"/>
    <property type="match status" value="1"/>
</dbReference>
<feature type="transmembrane region" description="Helical" evidence="7">
    <location>
        <begin position="424"/>
        <end position="449"/>
    </location>
</feature>
<dbReference type="PRINTS" id="PR01000">
    <property type="entry name" value="SREBPS2PTASE"/>
</dbReference>
<evidence type="ECO:0000313" key="10">
    <source>
        <dbReference type="EMBL" id="KAI5059433.1"/>
    </source>
</evidence>
<evidence type="ECO:0000256" key="7">
    <source>
        <dbReference type="SAM" id="Phobius"/>
    </source>
</evidence>
<evidence type="ECO:0000313" key="11">
    <source>
        <dbReference type="Proteomes" id="UP000886520"/>
    </source>
</evidence>
<dbReference type="AlphaFoldDB" id="A0A9D4U1T8"/>
<evidence type="ECO:0000256" key="2">
    <source>
        <dbReference type="ARBA" id="ARBA00009989"/>
    </source>
</evidence>
<dbReference type="OrthoDB" id="69989at2759"/>
<dbReference type="InterPro" id="IPR001193">
    <property type="entry name" value="MBTPS2"/>
</dbReference>
<gene>
    <name evidence="10" type="ORF">GOP47_0025752</name>
</gene>
<proteinExistence type="inferred from homology"/>
<dbReference type="Gene3D" id="2.30.42.10">
    <property type="match status" value="1"/>
</dbReference>
<evidence type="ECO:0000256" key="6">
    <source>
        <dbReference type="ARBA" id="ARBA00032658"/>
    </source>
</evidence>
<dbReference type="GO" id="GO:1905897">
    <property type="term" value="P:regulation of response to endoplasmic reticulum stress"/>
    <property type="evidence" value="ECO:0007669"/>
    <property type="project" value="TreeGrafter"/>
</dbReference>
<evidence type="ECO:0000259" key="9">
    <source>
        <dbReference type="Pfam" id="PF02163"/>
    </source>
</evidence>
<organism evidence="10 11">
    <name type="scientific">Adiantum capillus-veneris</name>
    <name type="common">Maidenhair fern</name>
    <dbReference type="NCBI Taxonomy" id="13818"/>
    <lineage>
        <taxon>Eukaryota</taxon>
        <taxon>Viridiplantae</taxon>
        <taxon>Streptophyta</taxon>
        <taxon>Embryophyta</taxon>
        <taxon>Tracheophyta</taxon>
        <taxon>Polypodiopsida</taxon>
        <taxon>Polypodiidae</taxon>
        <taxon>Polypodiales</taxon>
        <taxon>Pteridineae</taxon>
        <taxon>Pteridaceae</taxon>
        <taxon>Vittarioideae</taxon>
        <taxon>Adiantum</taxon>
    </lineage>
</organism>
<feature type="transmembrane region" description="Helical" evidence="7">
    <location>
        <begin position="377"/>
        <end position="399"/>
    </location>
</feature>
<evidence type="ECO:0000256" key="8">
    <source>
        <dbReference type="SAM" id="SignalP"/>
    </source>
</evidence>
<comment type="caution">
    <text evidence="10">The sequence shown here is derived from an EMBL/GenBank/DDBJ whole genome shotgun (WGS) entry which is preliminary data.</text>
</comment>
<name>A0A9D4U1T8_ADICA</name>
<reference evidence="10" key="1">
    <citation type="submission" date="2021-01" db="EMBL/GenBank/DDBJ databases">
        <title>Adiantum capillus-veneris genome.</title>
        <authorList>
            <person name="Fang Y."/>
            <person name="Liao Q."/>
        </authorList>
    </citation>
    <scope>NUCLEOTIDE SEQUENCE</scope>
    <source>
        <strain evidence="10">H3</strain>
        <tissue evidence="10">Leaf</tissue>
    </source>
</reference>
<keyword evidence="4 7" id="KW-1133">Transmembrane helix</keyword>
<keyword evidence="11" id="KW-1185">Reference proteome</keyword>
<protein>
    <recommendedName>
        <fullName evidence="6">Endopeptidase S2P</fullName>
    </recommendedName>
</protein>
<dbReference type="GO" id="GO:0016020">
    <property type="term" value="C:membrane"/>
    <property type="evidence" value="ECO:0007669"/>
    <property type="project" value="InterPro"/>
</dbReference>
<dbReference type="Proteomes" id="UP000886520">
    <property type="component" value="Chromosome 25"/>
</dbReference>
<evidence type="ECO:0000256" key="1">
    <source>
        <dbReference type="ARBA" id="ARBA00004127"/>
    </source>
</evidence>
<sequence>MVMMLFLMLFWVASLLTGLWSWETADESTQVSGQVLTLVIPGVNMPWSDLPYMIVAITISVGFHEVGHAIAAASEGVPIEHIAVFLACLVPGALVALNQDSLQLLSPIRALRIYCAGIWHNMMCCAGCYVFLLLFQVVFSPSDAGKHFAVVSKIDGDSPLAGHLQPGDYILSVGGLQVQTPEEFFEFLHTHNKGELAKINYTSFANVTAEEPHKSIKYIASQGFCVSPMKIQEHGNRMPGSLCSNDALLFYQHSCSSAGPSSVHISENVLCFKAVDVVECPQCSIKQDTSQSCSCPVSTSCLLPLLSSGEAFIGMRIKQSSVKHCRDAPNDPICERNLVFVGDVRVFSNSLQLTNYWPQQIGDFGFCFMLFRHLESLLTYTFSLSAAMALLNSALVFYLDGEQIFQAGLVLNKSWVPPKRHAKIMRTVLTLGTILMAFMLISSFVHFILDRI</sequence>
<evidence type="ECO:0000256" key="4">
    <source>
        <dbReference type="ARBA" id="ARBA00022989"/>
    </source>
</evidence>
<comment type="subcellular location">
    <subcellularLocation>
        <location evidence="1">Endomembrane system</location>
        <topology evidence="1">Multi-pass membrane protein</topology>
    </subcellularLocation>
</comment>
<keyword evidence="5 7" id="KW-0472">Membrane</keyword>
<dbReference type="GO" id="GO:0005737">
    <property type="term" value="C:cytoplasm"/>
    <property type="evidence" value="ECO:0007669"/>
    <property type="project" value="TreeGrafter"/>
</dbReference>
<dbReference type="GO" id="GO:0004222">
    <property type="term" value="F:metalloendopeptidase activity"/>
    <property type="evidence" value="ECO:0007669"/>
    <property type="project" value="InterPro"/>
</dbReference>
<keyword evidence="3 7" id="KW-0812">Transmembrane</keyword>
<feature type="signal peptide" evidence="8">
    <location>
        <begin position="1"/>
        <end position="21"/>
    </location>
</feature>
<dbReference type="EMBL" id="JABFUD020000025">
    <property type="protein sequence ID" value="KAI5059433.1"/>
    <property type="molecule type" value="Genomic_DNA"/>
</dbReference>
<keyword evidence="8" id="KW-0732">Signal</keyword>
<dbReference type="GO" id="GO:0012505">
    <property type="term" value="C:endomembrane system"/>
    <property type="evidence" value="ECO:0007669"/>
    <property type="project" value="UniProtKB-SubCell"/>
</dbReference>
<dbReference type="PANTHER" id="PTHR13325:SF3">
    <property type="entry name" value="MEMBRANE-BOUND TRANSCRIPTION FACTOR SITE-2 PROTEASE"/>
    <property type="match status" value="1"/>
</dbReference>
<evidence type="ECO:0000256" key="3">
    <source>
        <dbReference type="ARBA" id="ARBA00022692"/>
    </source>
</evidence>
<dbReference type="SUPFAM" id="SSF50156">
    <property type="entry name" value="PDZ domain-like"/>
    <property type="match status" value="1"/>
</dbReference>
<feature type="transmembrane region" description="Helical" evidence="7">
    <location>
        <begin position="118"/>
        <end position="139"/>
    </location>
</feature>
<comment type="similarity">
    <text evidence="2">Belongs to the peptidase M50A family.</text>
</comment>
<dbReference type="InterPro" id="IPR036034">
    <property type="entry name" value="PDZ_sf"/>
</dbReference>
<dbReference type="InterPro" id="IPR008915">
    <property type="entry name" value="Peptidase_M50"/>
</dbReference>
<feature type="transmembrane region" description="Helical" evidence="7">
    <location>
        <begin position="82"/>
        <end position="98"/>
    </location>
</feature>
<evidence type="ECO:0000256" key="5">
    <source>
        <dbReference type="ARBA" id="ARBA00023136"/>
    </source>
</evidence>
<dbReference type="Pfam" id="PF02163">
    <property type="entry name" value="Peptidase_M50"/>
    <property type="match status" value="1"/>
</dbReference>